<dbReference type="EMBL" id="JAVDQH010000026">
    <property type="protein sequence ID" value="MDR6246342.1"/>
    <property type="molecule type" value="Genomic_DNA"/>
</dbReference>
<organism evidence="1 2">
    <name type="scientific">Paenibacillus hunanensis</name>
    <dbReference type="NCBI Taxonomy" id="539262"/>
    <lineage>
        <taxon>Bacteria</taxon>
        <taxon>Bacillati</taxon>
        <taxon>Bacillota</taxon>
        <taxon>Bacilli</taxon>
        <taxon>Bacillales</taxon>
        <taxon>Paenibacillaceae</taxon>
        <taxon>Paenibacillus</taxon>
    </lineage>
</organism>
<evidence type="ECO:0000313" key="1">
    <source>
        <dbReference type="EMBL" id="MDR6246342.1"/>
    </source>
</evidence>
<reference evidence="1 2" key="1">
    <citation type="submission" date="2023-07" db="EMBL/GenBank/DDBJ databases">
        <title>Genomic Encyclopedia of Type Strains, Phase IV (KMG-IV): sequencing the most valuable type-strain genomes for metagenomic binning, comparative biology and taxonomic classification.</title>
        <authorList>
            <person name="Goeker M."/>
        </authorList>
    </citation>
    <scope>NUCLEOTIDE SEQUENCE [LARGE SCALE GENOMIC DNA]</scope>
    <source>
        <strain evidence="1 2">DSM 22170</strain>
    </source>
</reference>
<accession>A0ABU1J715</accession>
<name>A0ABU1J715_9BACL</name>
<gene>
    <name evidence="1" type="ORF">JOC58_004273</name>
</gene>
<protein>
    <submittedName>
        <fullName evidence="1">Uncharacterized protein</fullName>
    </submittedName>
</protein>
<dbReference type="Proteomes" id="UP001185028">
    <property type="component" value="Unassembled WGS sequence"/>
</dbReference>
<dbReference type="RefSeq" id="WP_188778197.1">
    <property type="nucleotide sequence ID" value="NZ_BMMB01000015.1"/>
</dbReference>
<comment type="caution">
    <text evidence="1">The sequence shown here is derived from an EMBL/GenBank/DDBJ whole genome shotgun (WGS) entry which is preliminary data.</text>
</comment>
<sequence>MKGTVEGGAWLIGNLSKKIKKSASLSEGSMVKRYTADGRTLSDVTELPGAKGMKIPKRLSPEEMEFLTQEYGVEFAQVYRAGSGKNGGGGYYELYSGVHNRVNIPLGEDVRLISHTHPCGTARPSPDDQLLMQLLEQSGSPQRKSQIVPVGKTPVYFDKNSLK</sequence>
<keyword evidence="2" id="KW-1185">Reference proteome</keyword>
<evidence type="ECO:0000313" key="2">
    <source>
        <dbReference type="Proteomes" id="UP001185028"/>
    </source>
</evidence>
<proteinExistence type="predicted"/>